<keyword evidence="6 9" id="KW-0863">Zinc-finger</keyword>
<dbReference type="GO" id="GO:0061630">
    <property type="term" value="F:ubiquitin protein ligase activity"/>
    <property type="evidence" value="ECO:0007669"/>
    <property type="project" value="UniProtKB-EC"/>
</dbReference>
<name>A0A815NIR8_9BILA</name>
<dbReference type="PROSITE" id="PS00518">
    <property type="entry name" value="ZF_RING_1"/>
    <property type="match status" value="1"/>
</dbReference>
<evidence type="ECO:0000313" key="13">
    <source>
        <dbReference type="EMBL" id="CAF1430134.1"/>
    </source>
</evidence>
<dbReference type="InterPro" id="IPR002867">
    <property type="entry name" value="IBR_dom"/>
</dbReference>
<accession>A0A815NIR8</accession>
<dbReference type="InterPro" id="IPR044066">
    <property type="entry name" value="TRIAD_supradom"/>
</dbReference>
<keyword evidence="4" id="KW-0479">Metal-binding</keyword>
<dbReference type="EMBL" id="CAJOBC010083926">
    <property type="protein sequence ID" value="CAF4309065.1"/>
    <property type="molecule type" value="Genomic_DNA"/>
</dbReference>
<dbReference type="GO" id="GO:0016567">
    <property type="term" value="P:protein ubiquitination"/>
    <property type="evidence" value="ECO:0007669"/>
    <property type="project" value="InterPro"/>
</dbReference>
<feature type="domain" description="RING-type" evidence="12">
    <location>
        <begin position="559"/>
        <end position="763"/>
    </location>
</feature>
<dbReference type="CDD" id="cd20335">
    <property type="entry name" value="BRcat_RBR"/>
    <property type="match status" value="1"/>
</dbReference>
<dbReference type="Proteomes" id="UP000663829">
    <property type="component" value="Unassembled WGS sequence"/>
</dbReference>
<dbReference type="SUPFAM" id="SSF57850">
    <property type="entry name" value="RING/U-box"/>
    <property type="match status" value="2"/>
</dbReference>
<dbReference type="AlphaFoldDB" id="A0A815NIR8"/>
<evidence type="ECO:0000256" key="4">
    <source>
        <dbReference type="ARBA" id="ARBA00022723"/>
    </source>
</evidence>
<evidence type="ECO:0000256" key="8">
    <source>
        <dbReference type="ARBA" id="ARBA00022833"/>
    </source>
</evidence>
<dbReference type="OrthoDB" id="1431934at2759"/>
<dbReference type="Proteomes" id="UP000681722">
    <property type="component" value="Unassembled WGS sequence"/>
</dbReference>
<evidence type="ECO:0000256" key="3">
    <source>
        <dbReference type="ARBA" id="ARBA00022679"/>
    </source>
</evidence>
<feature type="region of interest" description="Disordered" evidence="10">
    <location>
        <begin position="185"/>
        <end position="204"/>
    </location>
</feature>
<keyword evidence="8" id="KW-0862">Zinc</keyword>
<organism evidence="13 15">
    <name type="scientific">Didymodactylos carnosus</name>
    <dbReference type="NCBI Taxonomy" id="1234261"/>
    <lineage>
        <taxon>Eukaryota</taxon>
        <taxon>Metazoa</taxon>
        <taxon>Spiralia</taxon>
        <taxon>Gnathifera</taxon>
        <taxon>Rotifera</taxon>
        <taxon>Eurotatoria</taxon>
        <taxon>Bdelloidea</taxon>
        <taxon>Philodinida</taxon>
        <taxon>Philodinidae</taxon>
        <taxon>Didymodactylos</taxon>
    </lineage>
</organism>
<keyword evidence="7" id="KW-0833">Ubl conjugation pathway</keyword>
<dbReference type="EMBL" id="CAJNOQ010018495">
    <property type="protein sequence ID" value="CAF1430134.1"/>
    <property type="molecule type" value="Genomic_DNA"/>
</dbReference>
<evidence type="ECO:0000256" key="1">
    <source>
        <dbReference type="ARBA" id="ARBA00001798"/>
    </source>
</evidence>
<dbReference type="Gene3D" id="3.30.40.10">
    <property type="entry name" value="Zinc/RING finger domain, C3HC4 (zinc finger)"/>
    <property type="match status" value="1"/>
</dbReference>
<evidence type="ECO:0000313" key="14">
    <source>
        <dbReference type="EMBL" id="CAF4309065.1"/>
    </source>
</evidence>
<dbReference type="Gene3D" id="1.20.120.1750">
    <property type="match status" value="1"/>
</dbReference>
<evidence type="ECO:0000256" key="10">
    <source>
        <dbReference type="SAM" id="MobiDB-lite"/>
    </source>
</evidence>
<dbReference type="PANTHER" id="PTHR11685">
    <property type="entry name" value="RBR FAMILY RING FINGER AND IBR DOMAIN-CONTAINING"/>
    <property type="match status" value="1"/>
</dbReference>
<feature type="domain" description="RING-type" evidence="11">
    <location>
        <begin position="563"/>
        <end position="615"/>
    </location>
</feature>
<evidence type="ECO:0000256" key="5">
    <source>
        <dbReference type="ARBA" id="ARBA00022737"/>
    </source>
</evidence>
<keyword evidence="15" id="KW-1185">Reference proteome</keyword>
<dbReference type="InterPro" id="IPR013083">
    <property type="entry name" value="Znf_RING/FYVE/PHD"/>
</dbReference>
<evidence type="ECO:0000313" key="15">
    <source>
        <dbReference type="Proteomes" id="UP000663829"/>
    </source>
</evidence>
<dbReference type="PROSITE" id="PS50089">
    <property type="entry name" value="ZF_RING_2"/>
    <property type="match status" value="1"/>
</dbReference>
<evidence type="ECO:0000259" key="11">
    <source>
        <dbReference type="PROSITE" id="PS50089"/>
    </source>
</evidence>
<dbReference type="EC" id="2.3.2.31" evidence="2"/>
<gene>
    <name evidence="13" type="ORF">GPM918_LOCUS33974</name>
    <name evidence="14" type="ORF">SRO942_LOCUS34665</name>
</gene>
<evidence type="ECO:0000259" key="12">
    <source>
        <dbReference type="PROSITE" id="PS51873"/>
    </source>
</evidence>
<reference evidence="13" key="1">
    <citation type="submission" date="2021-02" db="EMBL/GenBank/DDBJ databases">
        <authorList>
            <person name="Nowell W R."/>
        </authorList>
    </citation>
    <scope>NUCLEOTIDE SEQUENCE</scope>
</reference>
<keyword evidence="5" id="KW-0677">Repeat</keyword>
<dbReference type="InterPro" id="IPR017907">
    <property type="entry name" value="Znf_RING_CS"/>
</dbReference>
<dbReference type="PROSITE" id="PS51873">
    <property type="entry name" value="TRIAD"/>
    <property type="match status" value="1"/>
</dbReference>
<protein>
    <recommendedName>
        <fullName evidence="2">RBR-type E3 ubiquitin transferase</fullName>
        <ecNumber evidence="2">2.3.2.31</ecNumber>
    </recommendedName>
</protein>
<evidence type="ECO:0000256" key="9">
    <source>
        <dbReference type="PROSITE-ProRule" id="PRU00175"/>
    </source>
</evidence>
<evidence type="ECO:0000256" key="6">
    <source>
        <dbReference type="ARBA" id="ARBA00022771"/>
    </source>
</evidence>
<comment type="catalytic activity">
    <reaction evidence="1">
        <text>[E2 ubiquitin-conjugating enzyme]-S-ubiquitinyl-L-cysteine + [acceptor protein]-L-lysine = [E2 ubiquitin-conjugating enzyme]-L-cysteine + [acceptor protein]-N(6)-ubiquitinyl-L-lysine.</text>
        <dbReference type="EC" id="2.3.2.31"/>
    </reaction>
</comment>
<evidence type="ECO:0000256" key="2">
    <source>
        <dbReference type="ARBA" id="ARBA00012251"/>
    </source>
</evidence>
<dbReference type="InterPro" id="IPR031127">
    <property type="entry name" value="E3_UB_ligase_RBR"/>
</dbReference>
<proteinExistence type="predicted"/>
<dbReference type="InterPro" id="IPR001841">
    <property type="entry name" value="Znf_RING"/>
</dbReference>
<dbReference type="Pfam" id="PF01485">
    <property type="entry name" value="IBR"/>
    <property type="match status" value="1"/>
</dbReference>
<sequence length="905" mass="106472">MRSSGMTSKEMPIPKVNFDLNDSYHDIKTLRSSNTNKRYRRLKNFERCYYKKISEVTKVGYNLTQEHDINDGNLNFKFLNGVTYSLNKKKRWLLPDLIQRRICNNEDSDNNQTKLVKGDQTKTLEDQLKIVMYENNNINYRSTCFRYGNSKMEPRLIEPKQHQYFNSETLTKWMNFLTRTRARLRKRRRKNNNNSTEDNVDPNISNFGIQQRPGFFQAEVTYKFLYPYRPSVKFNSDNEETRCNIGTKRSGLRVCSKSRIPCLSRAYSHSFYKPVTKEKKIAMLNDIINSELLFDVYDEDDGSQKLDYTKDEEIIEDSSMSLCYPINSFIHNKRSHSSESIVTMKSLIPPDYKSNKVFGILQDSLDQDNLIVEKQPQQIVYSSSFSKLNQIIYDEQEFLNYMIQHHESIKQANIYPPTFLQQFDVDDELAQIFYIYENTSCGIYLRIDNDLKIKNSKLISDLVNQISSSIDCLPSIISSVQNFLSLLHHNNNYNVITISSKVNTMEEIIGSLRLPLSVSLQFSTLRPNSMEKEIAVKLLKTLVNDEISCFDTNIKQGDDNDCCSICLEFFSQNNRIYCVLPCQHFICAECLQNYIQISVQTFMLSSSSPSINITCFYSKCLTVLNTITLKRFLSIQLYKRLCDYSNEKRLFSSDIYRYCRSRKCLKIMIIDKEKRFDGAMCLCGERICLKCSEEWHWPAACGQYKNYLKHLKQSGDHLLTSHDLMQTTNSGCMHMRCICGSEYCWTCLQCWRNHDYSKCSQTDESSYELRSSNRNRLHNLAVKHRRARNQYHIHSFLTQIYSPHCQIPTRDVQDVYNQMLALYIDINTIAEFLYVCLQQKRIQQDIRFVLGQTAKKFDAYSFRLRLYAEDYKILNQNIIKQIHQIRLQVNQSFKNLAYMKSYHNF</sequence>
<keyword evidence="3" id="KW-0808">Transferase</keyword>
<evidence type="ECO:0000256" key="7">
    <source>
        <dbReference type="ARBA" id="ARBA00022786"/>
    </source>
</evidence>
<dbReference type="GO" id="GO:0008270">
    <property type="term" value="F:zinc ion binding"/>
    <property type="evidence" value="ECO:0007669"/>
    <property type="project" value="UniProtKB-KW"/>
</dbReference>
<comment type="caution">
    <text evidence="13">The sequence shown here is derived from an EMBL/GenBank/DDBJ whole genome shotgun (WGS) entry which is preliminary data.</text>
</comment>